<name>A0AAE3DRC2_9FIRM</name>
<proteinExistence type="predicted"/>
<gene>
    <name evidence="2" type="ORF">LKD71_04070</name>
</gene>
<dbReference type="EMBL" id="JAJEPR010000004">
    <property type="protein sequence ID" value="MCC2189009.1"/>
    <property type="molecule type" value="Genomic_DNA"/>
</dbReference>
<dbReference type="GO" id="GO:0008658">
    <property type="term" value="F:penicillin binding"/>
    <property type="evidence" value="ECO:0007669"/>
    <property type="project" value="InterPro"/>
</dbReference>
<dbReference type="PANTHER" id="PTHR30627:SF2">
    <property type="entry name" value="PEPTIDOGLYCAN D,D-TRANSPEPTIDASE MRDA"/>
    <property type="match status" value="1"/>
</dbReference>
<feature type="domain" description="Penicillin-binding protein transpeptidase" evidence="1">
    <location>
        <begin position="269"/>
        <end position="595"/>
    </location>
</feature>
<dbReference type="AlphaFoldDB" id="A0AAE3DRC2"/>
<dbReference type="GO" id="GO:0071555">
    <property type="term" value="P:cell wall organization"/>
    <property type="evidence" value="ECO:0007669"/>
    <property type="project" value="TreeGrafter"/>
</dbReference>
<dbReference type="PANTHER" id="PTHR30627">
    <property type="entry name" value="PEPTIDOGLYCAN D,D-TRANSPEPTIDASE"/>
    <property type="match status" value="1"/>
</dbReference>
<evidence type="ECO:0000313" key="3">
    <source>
        <dbReference type="Proteomes" id="UP001197875"/>
    </source>
</evidence>
<reference evidence="2 3" key="1">
    <citation type="submission" date="2021-10" db="EMBL/GenBank/DDBJ databases">
        <title>Anaerobic single-cell dispensing facilitates the cultivation of human gut bacteria.</title>
        <authorList>
            <person name="Afrizal A."/>
        </authorList>
    </citation>
    <scope>NUCLEOTIDE SEQUENCE [LARGE SCALE GENOMIC DNA]</scope>
    <source>
        <strain evidence="2 3">CLA-AA-H277</strain>
    </source>
</reference>
<feature type="non-terminal residue" evidence="2">
    <location>
        <position position="1"/>
    </location>
</feature>
<comment type="caution">
    <text evidence="2">The sequence shown here is derived from an EMBL/GenBank/DDBJ whole genome shotgun (WGS) entry which is preliminary data.</text>
</comment>
<protein>
    <submittedName>
        <fullName evidence="2">Peptidase</fullName>
    </submittedName>
</protein>
<dbReference type="GO" id="GO:0005886">
    <property type="term" value="C:plasma membrane"/>
    <property type="evidence" value="ECO:0007669"/>
    <property type="project" value="TreeGrafter"/>
</dbReference>
<dbReference type="InterPro" id="IPR001460">
    <property type="entry name" value="PCN-bd_Tpept"/>
</dbReference>
<dbReference type="InterPro" id="IPR050515">
    <property type="entry name" value="Beta-lactam/transpept"/>
</dbReference>
<sequence>VDAQIQDHRGILESYIAAIVYQNMVDAKEVDNESGGSDEIRIPVYEVYYALFENQILDVEHLSSDDASDLEKQVYQAFLSKEENVFSEIRSELTSDTPTAYQDLTNEMKAYSSYIVNDMLAEGTGILDTDAIDKNDETYKAWREDETISLKEFLTYAISKDWIDIGKLQLDSEYLASDEIYNALADYIFDYLKTDDAFTRQVYKYMIEEEQLSGRDICLLLFDQGILEKNDDDYTALASGTMGAYDFIRSKIYKLELTPAQLALEPCSGSVVITDPDNGNVLACVTYPSYDNNLLANTMDSKYYEKLRTDKSSPFYNRATQEVTAPGSTFKLVTATAGVMENKISIYDTITCTGKFDLVEKDNPINCWIYSAADGWGSHGPETLETAIRDSCNFYFNTVGYYLGQNENGEYVGDMTLLNKYAEMYGFDSTSGIEISEMDPQIATADPTRAAMGQSNNAFTTSQLARYVTTLANSGTCYDLTLLDKITDASGNTQEEPDPVVHNRLELPQDLWTTIHAGMHDVTINNGNGIFANLQTQYNFNAAGKTGTAQQRTDKANHALFIGYAPYENPEISMAVRITNGYSSRNAALVAKDIMCYYFNLKDKDTIIDGTAGNAIQNVTKGSSQD</sequence>
<organism evidence="2 3">
    <name type="scientific">Fusicatenibacter faecihominis</name>
    <dbReference type="NCBI Taxonomy" id="2881276"/>
    <lineage>
        <taxon>Bacteria</taxon>
        <taxon>Bacillati</taxon>
        <taxon>Bacillota</taxon>
        <taxon>Clostridia</taxon>
        <taxon>Lachnospirales</taxon>
        <taxon>Lachnospiraceae</taxon>
        <taxon>Fusicatenibacter</taxon>
    </lineage>
</organism>
<dbReference type="Proteomes" id="UP001197875">
    <property type="component" value="Unassembled WGS sequence"/>
</dbReference>
<dbReference type="SUPFAM" id="SSF56601">
    <property type="entry name" value="beta-lactamase/transpeptidase-like"/>
    <property type="match status" value="1"/>
</dbReference>
<accession>A0AAE3DRC2</accession>
<dbReference type="GO" id="GO:0071972">
    <property type="term" value="F:peptidoglycan L,D-transpeptidase activity"/>
    <property type="evidence" value="ECO:0007669"/>
    <property type="project" value="TreeGrafter"/>
</dbReference>
<dbReference type="RefSeq" id="WP_255632925.1">
    <property type="nucleotide sequence ID" value="NZ_JAJEPR010000004.1"/>
</dbReference>
<keyword evidence="3" id="KW-1185">Reference proteome</keyword>
<evidence type="ECO:0000259" key="1">
    <source>
        <dbReference type="Pfam" id="PF00905"/>
    </source>
</evidence>
<dbReference type="Gene3D" id="3.40.710.10">
    <property type="entry name" value="DD-peptidase/beta-lactamase superfamily"/>
    <property type="match status" value="1"/>
</dbReference>
<dbReference type="Pfam" id="PF00905">
    <property type="entry name" value="Transpeptidase"/>
    <property type="match status" value="1"/>
</dbReference>
<evidence type="ECO:0000313" key="2">
    <source>
        <dbReference type="EMBL" id="MCC2189009.1"/>
    </source>
</evidence>
<dbReference type="InterPro" id="IPR012338">
    <property type="entry name" value="Beta-lactam/transpept-like"/>
</dbReference>